<reference evidence="3" key="1">
    <citation type="journal article" date="2019" name="Int. J. Syst. Evol. Microbiol.">
        <title>The Global Catalogue of Microorganisms (GCM) 10K type strain sequencing project: providing services to taxonomists for standard genome sequencing and annotation.</title>
        <authorList>
            <consortium name="The Broad Institute Genomics Platform"/>
            <consortium name="The Broad Institute Genome Sequencing Center for Infectious Disease"/>
            <person name="Wu L."/>
            <person name="Ma J."/>
        </authorList>
    </citation>
    <scope>NUCLEOTIDE SEQUENCE [LARGE SCALE GENOMIC DNA]</scope>
    <source>
        <strain evidence="3">CGMCC 1.8860</strain>
    </source>
</reference>
<keyword evidence="1" id="KW-0472">Membrane</keyword>
<evidence type="ECO:0000256" key="1">
    <source>
        <dbReference type="SAM" id="Phobius"/>
    </source>
</evidence>
<keyword evidence="1" id="KW-0812">Transmembrane</keyword>
<proteinExistence type="predicted"/>
<dbReference type="EMBL" id="BMLY01000003">
    <property type="protein sequence ID" value="GGP26345.1"/>
    <property type="molecule type" value="Genomic_DNA"/>
</dbReference>
<sequence>MTAQTRPVFRPHRFTGFTLVELIVTIAIVAILTAIAVPTYRNYIVKSHVKGAGADLVALALVMENQHQLTLAYPSGSNLATSSSTNTTSFTAFGPAEVTMFNYSASVTSGTTPTYTLTAAGRNGQVVSGCTLTMTNANVRSFSAGSGSPACGGLTSW</sequence>
<feature type="transmembrane region" description="Helical" evidence="1">
    <location>
        <begin position="14"/>
        <end position="37"/>
    </location>
</feature>
<protein>
    <recommendedName>
        <fullName evidence="4">Type IV pilus assembly protein PilE</fullName>
    </recommendedName>
</protein>
<accession>A0ABQ2PL51</accession>
<keyword evidence="1" id="KW-1133">Transmembrane helix</keyword>
<evidence type="ECO:0000313" key="2">
    <source>
        <dbReference type="EMBL" id="GGP26345.1"/>
    </source>
</evidence>
<dbReference type="InterPro" id="IPR045584">
    <property type="entry name" value="Pilin-like"/>
</dbReference>
<dbReference type="SUPFAM" id="SSF54523">
    <property type="entry name" value="Pili subunits"/>
    <property type="match status" value="1"/>
</dbReference>
<dbReference type="RefSeq" id="WP_188693120.1">
    <property type="nucleotide sequence ID" value="NZ_BMLY01000003.1"/>
</dbReference>
<evidence type="ECO:0008006" key="4">
    <source>
        <dbReference type="Google" id="ProtNLM"/>
    </source>
</evidence>
<dbReference type="InterPro" id="IPR031982">
    <property type="entry name" value="PilE-like"/>
</dbReference>
<comment type="caution">
    <text evidence="2">The sequence shown here is derived from an EMBL/GenBank/DDBJ whole genome shotgun (WGS) entry which is preliminary data.</text>
</comment>
<dbReference type="Pfam" id="PF16732">
    <property type="entry name" value="ComP_DUS"/>
    <property type="match status" value="1"/>
</dbReference>
<gene>
    <name evidence="2" type="ORF">GCM10010971_21640</name>
</gene>
<evidence type="ECO:0000313" key="3">
    <source>
        <dbReference type="Proteomes" id="UP000621859"/>
    </source>
</evidence>
<dbReference type="Pfam" id="PF07963">
    <property type="entry name" value="N_methyl"/>
    <property type="match status" value="1"/>
</dbReference>
<keyword evidence="3" id="KW-1185">Reference proteome</keyword>
<dbReference type="NCBIfam" id="TIGR02532">
    <property type="entry name" value="IV_pilin_GFxxxE"/>
    <property type="match status" value="1"/>
</dbReference>
<dbReference type="Gene3D" id="3.30.700.10">
    <property type="entry name" value="Glycoprotein, Type 4 Pilin"/>
    <property type="match status" value="1"/>
</dbReference>
<organism evidence="2 3">
    <name type="scientific">Silvimonas amylolytica</name>
    <dbReference type="NCBI Taxonomy" id="449663"/>
    <lineage>
        <taxon>Bacteria</taxon>
        <taxon>Pseudomonadati</taxon>
        <taxon>Pseudomonadota</taxon>
        <taxon>Betaproteobacteria</taxon>
        <taxon>Neisseriales</taxon>
        <taxon>Chitinibacteraceae</taxon>
        <taxon>Silvimonas</taxon>
    </lineage>
</organism>
<dbReference type="InterPro" id="IPR012902">
    <property type="entry name" value="N_methyl_site"/>
</dbReference>
<name>A0ABQ2PL51_9NEIS</name>
<dbReference type="Proteomes" id="UP000621859">
    <property type="component" value="Unassembled WGS sequence"/>
</dbReference>
<dbReference type="PROSITE" id="PS00409">
    <property type="entry name" value="PROKAR_NTER_METHYL"/>
    <property type="match status" value="1"/>
</dbReference>